<dbReference type="EMBL" id="JAEUBG010004706">
    <property type="protein sequence ID" value="KAH3680627.1"/>
    <property type="molecule type" value="Genomic_DNA"/>
</dbReference>
<reference evidence="9" key="2">
    <citation type="submission" date="2021-01" db="EMBL/GenBank/DDBJ databases">
        <authorList>
            <person name="Schikora-Tamarit M.A."/>
        </authorList>
    </citation>
    <scope>NUCLEOTIDE SEQUENCE</scope>
    <source>
        <strain evidence="9">CBS2887</strain>
    </source>
</reference>
<feature type="compositionally biased region" description="Acidic residues" evidence="8">
    <location>
        <begin position="219"/>
        <end position="232"/>
    </location>
</feature>
<dbReference type="GO" id="GO:0000421">
    <property type="term" value="C:autophagosome membrane"/>
    <property type="evidence" value="ECO:0007669"/>
    <property type="project" value="TreeGrafter"/>
</dbReference>
<organism evidence="9 10">
    <name type="scientific">Wickerhamomyces pijperi</name>
    <name type="common">Yeast</name>
    <name type="synonym">Pichia pijperi</name>
    <dbReference type="NCBI Taxonomy" id="599730"/>
    <lineage>
        <taxon>Eukaryota</taxon>
        <taxon>Fungi</taxon>
        <taxon>Dikarya</taxon>
        <taxon>Ascomycota</taxon>
        <taxon>Saccharomycotina</taxon>
        <taxon>Saccharomycetes</taxon>
        <taxon>Phaffomycetales</taxon>
        <taxon>Wickerhamomycetaceae</taxon>
        <taxon>Wickerhamomyces</taxon>
    </lineage>
</organism>
<evidence type="ECO:0000256" key="5">
    <source>
        <dbReference type="ARBA" id="ARBA00022786"/>
    </source>
</evidence>
<evidence type="ECO:0000256" key="4">
    <source>
        <dbReference type="ARBA" id="ARBA00022499"/>
    </source>
</evidence>
<dbReference type="InterPro" id="IPR007242">
    <property type="entry name" value="Atg12"/>
</dbReference>
<sequence length="384" mass="42662">MPSKIPAKYELYRLQKIVHLKENSTISIQILKVFELLITCLLQSSMSNPYRNLANSVIEDGSSTTGSDSEVLPSAYPLLQSQVIQQLTKGSKRIVPNSDNEEEYEDSNAIDDDPPHDLMISKQVYISEEVKAPESGVADVLKNNKNMEESTLISKSTTTPPPIERLEEEEAQKLSGSGDNQDSNGNSSQNSNNADLLSDDSESKSTQQLPEGNQNSPEQEYDKEEEEEDEEEPIIKNEPIIKPKIPLSASIALTKVPLSTTTILNKLQKDPEPIQSFTNTESTTTASYQTSTERITIRCIPIGSTPPLHPTIFRISYTQPFSTLIKFITKKLQKLKKNEEVKSVFCYVNSSFAPVPDVSCGELFKAYGNRGELVVNYCEIVAFG</sequence>
<feature type="region of interest" description="Disordered" evidence="8">
    <location>
        <begin position="169"/>
        <end position="239"/>
    </location>
</feature>
<comment type="function">
    <text evidence="7">Ubiquitin-like protein involved in cytoplasm to vacuole transport (Cvt), autophagy vesicles formation, mitophagy, and nucleophagy.</text>
</comment>
<dbReference type="PANTHER" id="PTHR13385">
    <property type="entry name" value="AUTOPHAGY PROTEIN 12"/>
    <property type="match status" value="1"/>
</dbReference>
<name>A0A9P8PY18_WICPI</name>
<dbReference type="GO" id="GO:0034045">
    <property type="term" value="C:phagophore assembly site membrane"/>
    <property type="evidence" value="ECO:0007669"/>
    <property type="project" value="UniProtKB-SubCell"/>
</dbReference>
<evidence type="ECO:0000313" key="9">
    <source>
        <dbReference type="EMBL" id="KAH3680627.1"/>
    </source>
</evidence>
<evidence type="ECO:0000256" key="7">
    <source>
        <dbReference type="RuleBase" id="RU361201"/>
    </source>
</evidence>
<dbReference type="AlphaFoldDB" id="A0A9P8PY18"/>
<dbReference type="GO" id="GO:0034727">
    <property type="term" value="P:piecemeal microautophagy of the nucleus"/>
    <property type="evidence" value="ECO:0007669"/>
    <property type="project" value="TreeGrafter"/>
</dbReference>
<dbReference type="GO" id="GO:0000045">
    <property type="term" value="P:autophagosome assembly"/>
    <property type="evidence" value="ECO:0007669"/>
    <property type="project" value="InterPro"/>
</dbReference>
<gene>
    <name evidence="9" type="ORF">WICPIJ_008198</name>
</gene>
<keyword evidence="7" id="KW-0813">Transport</keyword>
<reference evidence="9" key="1">
    <citation type="journal article" date="2021" name="Open Biol.">
        <title>Shared evolutionary footprints suggest mitochondrial oxidative damage underlies multiple complex I losses in fungi.</title>
        <authorList>
            <person name="Schikora-Tamarit M.A."/>
            <person name="Marcet-Houben M."/>
            <person name="Nosek J."/>
            <person name="Gabaldon T."/>
        </authorList>
    </citation>
    <scope>NUCLEOTIDE SEQUENCE</scope>
    <source>
        <strain evidence="9">CBS2887</strain>
    </source>
</reference>
<keyword evidence="7" id="KW-0472">Membrane</keyword>
<feature type="compositionally biased region" description="Low complexity" evidence="8">
    <location>
        <begin position="175"/>
        <end position="193"/>
    </location>
</feature>
<keyword evidence="10" id="KW-1185">Reference proteome</keyword>
<dbReference type="OrthoDB" id="10003551at2759"/>
<evidence type="ECO:0000313" key="10">
    <source>
        <dbReference type="Proteomes" id="UP000774326"/>
    </source>
</evidence>
<dbReference type="Pfam" id="PF04110">
    <property type="entry name" value="APG12"/>
    <property type="match status" value="1"/>
</dbReference>
<protein>
    <recommendedName>
        <fullName evidence="3 7">Ubiquitin-like protein ATG12</fullName>
    </recommendedName>
</protein>
<dbReference type="GO" id="GO:0000422">
    <property type="term" value="P:autophagy of mitochondrion"/>
    <property type="evidence" value="ECO:0007669"/>
    <property type="project" value="TreeGrafter"/>
</dbReference>
<feature type="compositionally biased region" description="Acidic residues" evidence="8">
    <location>
        <begin position="99"/>
        <end position="114"/>
    </location>
</feature>
<feature type="region of interest" description="Disordered" evidence="8">
    <location>
        <begin position="90"/>
        <end position="116"/>
    </location>
</feature>
<keyword evidence="4 7" id="KW-1017">Isopeptide bond</keyword>
<feature type="compositionally biased region" description="Polar residues" evidence="8">
    <location>
        <begin position="204"/>
        <end position="216"/>
    </location>
</feature>
<dbReference type="PANTHER" id="PTHR13385:SF0">
    <property type="entry name" value="UBIQUITIN-LIKE PROTEIN ATG12"/>
    <property type="match status" value="1"/>
</dbReference>
<dbReference type="InterPro" id="IPR029071">
    <property type="entry name" value="Ubiquitin-like_domsf"/>
</dbReference>
<dbReference type="GO" id="GO:0097352">
    <property type="term" value="P:autophagosome maturation"/>
    <property type="evidence" value="ECO:0007669"/>
    <property type="project" value="TreeGrafter"/>
</dbReference>
<comment type="subcellular location">
    <subcellularLocation>
        <location evidence="1 7">Preautophagosomal structure membrane</location>
        <topology evidence="1 7">Peripheral membrane protein</topology>
    </subcellularLocation>
</comment>
<dbReference type="Gene3D" id="3.10.20.90">
    <property type="entry name" value="Phosphatidylinositol 3-kinase Catalytic Subunit, Chain A, domain 1"/>
    <property type="match status" value="1"/>
</dbReference>
<evidence type="ECO:0000256" key="8">
    <source>
        <dbReference type="SAM" id="MobiDB-lite"/>
    </source>
</evidence>
<evidence type="ECO:0000256" key="1">
    <source>
        <dbReference type="ARBA" id="ARBA00004623"/>
    </source>
</evidence>
<proteinExistence type="inferred from homology"/>
<keyword evidence="5 7" id="KW-0833">Ubl conjugation pathway</keyword>
<evidence type="ECO:0000256" key="2">
    <source>
        <dbReference type="ARBA" id="ARBA00007778"/>
    </source>
</evidence>
<comment type="subunit">
    <text evidence="7">Forms a conjugate with ATG5.</text>
</comment>
<keyword evidence="6 7" id="KW-0072">Autophagy</keyword>
<dbReference type="CDD" id="cd01612">
    <property type="entry name" value="Ubl_ATG12"/>
    <property type="match status" value="1"/>
</dbReference>
<evidence type="ECO:0000256" key="3">
    <source>
        <dbReference type="ARBA" id="ARBA00015875"/>
    </source>
</evidence>
<dbReference type="GO" id="GO:0019776">
    <property type="term" value="F:Atg8-family ligase activity"/>
    <property type="evidence" value="ECO:0007669"/>
    <property type="project" value="TreeGrafter"/>
</dbReference>
<dbReference type="GO" id="GO:0061723">
    <property type="term" value="P:glycophagy"/>
    <property type="evidence" value="ECO:0007669"/>
    <property type="project" value="TreeGrafter"/>
</dbReference>
<evidence type="ECO:0000256" key="6">
    <source>
        <dbReference type="ARBA" id="ARBA00023006"/>
    </source>
</evidence>
<dbReference type="GO" id="GO:0015031">
    <property type="term" value="P:protein transport"/>
    <property type="evidence" value="ECO:0007669"/>
    <property type="project" value="UniProtKB-KW"/>
</dbReference>
<dbReference type="Proteomes" id="UP000774326">
    <property type="component" value="Unassembled WGS sequence"/>
</dbReference>
<comment type="caution">
    <text evidence="9">The sequence shown here is derived from an EMBL/GenBank/DDBJ whole genome shotgun (WGS) entry which is preliminary data.</text>
</comment>
<keyword evidence="7" id="KW-0653">Protein transport</keyword>
<dbReference type="SUPFAM" id="SSF54236">
    <property type="entry name" value="Ubiquitin-like"/>
    <property type="match status" value="1"/>
</dbReference>
<comment type="similarity">
    <text evidence="2 7">Belongs to the ATG12 family.</text>
</comment>
<dbReference type="GO" id="GO:0034274">
    <property type="term" value="C:Atg12-Atg5-Atg16 complex"/>
    <property type="evidence" value="ECO:0007669"/>
    <property type="project" value="TreeGrafter"/>
</dbReference>
<accession>A0A9P8PY18</accession>